<dbReference type="EMBL" id="HBIV01016178">
    <property type="protein sequence ID" value="CAE0660180.1"/>
    <property type="molecule type" value="Transcribed_RNA"/>
</dbReference>
<dbReference type="InterPro" id="IPR036612">
    <property type="entry name" value="KH_dom_type_1_sf"/>
</dbReference>
<dbReference type="CDD" id="cd00105">
    <property type="entry name" value="KH-I"/>
    <property type="match status" value="1"/>
</dbReference>
<evidence type="ECO:0008006" key="8">
    <source>
        <dbReference type="Google" id="ProtNLM"/>
    </source>
</evidence>
<name>A0A6V3LAG9_9EUKA</name>
<keyword evidence="1" id="KW-0677">Repeat</keyword>
<dbReference type="EMBL" id="HBIV01016179">
    <property type="protein sequence ID" value="CAE0660181.1"/>
    <property type="molecule type" value="Transcribed_RNA"/>
</dbReference>
<dbReference type="InterPro" id="IPR013899">
    <property type="entry name" value="DUF1771"/>
</dbReference>
<sequence length="356" mass="38749">MGNLFCCSADENVPEEHTKPQPKPHHDAPAPAEGEGKERVKEEKKIAEVEEKKKEEEEEKKKDEEYRGIIEGDDHELKVPSHLVGRLIGPKGATIKAIQSESGAKVHVDSDGDPAVVRLEGQPAARAAARLKIISILDPPSKTLKCPKKLIGRVIGTHGSTVKSIKEKTGVTRIDTSRDGSDPVIITISGESQDSVDKAEKMILAIIHPLSSEVLCPVDVIAALIGDHGANIKELRQRCGDGVEIDVTHTHKKMKDGTESVVVQVGVHDDDKKRLNKAVHVVEGEIQELIKAMDYQGPEGKKYRALANQHAIKRSQLYEASHKAYARGDGKAAKTLADKAKAEGKMMKQCNQDAAE</sequence>
<feature type="domain" description="K Homology" evidence="4">
    <location>
        <begin position="71"/>
        <end position="138"/>
    </location>
</feature>
<keyword evidence="2" id="KW-0694">RNA-binding</keyword>
<evidence type="ECO:0000259" key="5">
    <source>
        <dbReference type="SMART" id="SM01162"/>
    </source>
</evidence>
<dbReference type="SUPFAM" id="SSF54791">
    <property type="entry name" value="Eukaryotic type KH-domain (KH-domain type I)"/>
    <property type="match status" value="3"/>
</dbReference>
<dbReference type="CDD" id="cd02393">
    <property type="entry name" value="KH-I_PNPase"/>
    <property type="match status" value="1"/>
</dbReference>
<evidence type="ECO:0000256" key="2">
    <source>
        <dbReference type="PROSITE-ProRule" id="PRU00117"/>
    </source>
</evidence>
<dbReference type="SMART" id="SM00322">
    <property type="entry name" value="KH"/>
    <property type="match status" value="3"/>
</dbReference>
<dbReference type="GO" id="GO:0003723">
    <property type="term" value="F:RNA binding"/>
    <property type="evidence" value="ECO:0007669"/>
    <property type="project" value="UniProtKB-UniRule"/>
</dbReference>
<proteinExistence type="predicted"/>
<evidence type="ECO:0000313" key="7">
    <source>
        <dbReference type="EMBL" id="CAE0660181.1"/>
    </source>
</evidence>
<dbReference type="AlphaFoldDB" id="A0A6V3LAG9"/>
<feature type="region of interest" description="Disordered" evidence="3">
    <location>
        <begin position="1"/>
        <end position="64"/>
    </location>
</feature>
<dbReference type="Gene3D" id="3.30.1370.10">
    <property type="entry name" value="K Homology domain, type 1"/>
    <property type="match status" value="3"/>
</dbReference>
<gene>
    <name evidence="6" type="ORF">LGLO00237_LOCUS11760</name>
    <name evidence="7" type="ORF">LGLO00237_LOCUS11761</name>
</gene>
<accession>A0A6V3LAG9</accession>
<feature type="compositionally biased region" description="Basic and acidic residues" evidence="3">
    <location>
        <begin position="14"/>
        <end position="64"/>
    </location>
</feature>
<reference evidence="7" key="1">
    <citation type="submission" date="2021-01" db="EMBL/GenBank/DDBJ databases">
        <authorList>
            <person name="Corre E."/>
            <person name="Pelletier E."/>
            <person name="Niang G."/>
            <person name="Scheremetjew M."/>
            <person name="Finn R."/>
            <person name="Kale V."/>
            <person name="Holt S."/>
            <person name="Cochrane G."/>
            <person name="Meng A."/>
            <person name="Brown T."/>
            <person name="Cohen L."/>
        </authorList>
    </citation>
    <scope>NUCLEOTIDE SEQUENCE</scope>
    <source>
        <strain evidence="7">CCCM811</strain>
    </source>
</reference>
<dbReference type="InterPro" id="IPR004088">
    <property type="entry name" value="KH_dom_type_1"/>
</dbReference>
<evidence type="ECO:0000256" key="3">
    <source>
        <dbReference type="SAM" id="MobiDB-lite"/>
    </source>
</evidence>
<dbReference type="Pfam" id="PF00013">
    <property type="entry name" value="KH_1"/>
    <property type="match status" value="3"/>
</dbReference>
<evidence type="ECO:0000256" key="1">
    <source>
        <dbReference type="ARBA" id="ARBA00022737"/>
    </source>
</evidence>
<evidence type="ECO:0000259" key="4">
    <source>
        <dbReference type="SMART" id="SM00322"/>
    </source>
</evidence>
<dbReference type="Pfam" id="PF08590">
    <property type="entry name" value="DUF1771"/>
    <property type="match status" value="1"/>
</dbReference>
<feature type="domain" description="K Homology" evidence="4">
    <location>
        <begin position="141"/>
        <end position="208"/>
    </location>
</feature>
<evidence type="ECO:0000313" key="6">
    <source>
        <dbReference type="EMBL" id="CAE0660180.1"/>
    </source>
</evidence>
<protein>
    <recommendedName>
        <fullName evidence="8">K Homology domain-containing protein</fullName>
    </recommendedName>
</protein>
<organism evidence="7">
    <name type="scientific">Lotharella globosa</name>
    <dbReference type="NCBI Taxonomy" id="91324"/>
    <lineage>
        <taxon>Eukaryota</taxon>
        <taxon>Sar</taxon>
        <taxon>Rhizaria</taxon>
        <taxon>Cercozoa</taxon>
        <taxon>Chlorarachniophyceae</taxon>
        <taxon>Lotharella</taxon>
    </lineage>
</organism>
<dbReference type="SMART" id="SM01162">
    <property type="entry name" value="DUF1771"/>
    <property type="match status" value="1"/>
</dbReference>
<feature type="domain" description="K Homology" evidence="4">
    <location>
        <begin position="210"/>
        <end position="287"/>
    </location>
</feature>
<feature type="domain" description="DUF1771" evidence="5">
    <location>
        <begin position="294"/>
        <end position="356"/>
    </location>
</feature>
<dbReference type="InterPro" id="IPR004087">
    <property type="entry name" value="KH_dom"/>
</dbReference>
<dbReference type="PANTHER" id="PTHR10288">
    <property type="entry name" value="KH DOMAIN CONTAINING RNA BINDING PROTEIN"/>
    <property type="match status" value="1"/>
</dbReference>
<dbReference type="PROSITE" id="PS50084">
    <property type="entry name" value="KH_TYPE_1"/>
    <property type="match status" value="3"/>
</dbReference>